<dbReference type="CDD" id="cd03788">
    <property type="entry name" value="GT20_TPS"/>
    <property type="match status" value="1"/>
</dbReference>
<dbReference type="AlphaFoldDB" id="A0A0G0QXV0"/>
<keyword evidence="2" id="KW-0472">Membrane</keyword>
<dbReference type="PANTHER" id="PTHR10788">
    <property type="entry name" value="TREHALOSE-6-PHOSPHATE SYNTHASE"/>
    <property type="match status" value="1"/>
</dbReference>
<dbReference type="Gene3D" id="3.30.450.20">
    <property type="entry name" value="PAS domain"/>
    <property type="match status" value="1"/>
</dbReference>
<sequence>MKQVIIAILVIVTIVSLIVISFTVNQVAQEEVRLKSDMQYRSTLLADSLKETVEPNFINKSDANLQNIVNRFEDRERLAGIAIYDNKGNTTAVSSTIPQDITQSQKIAADAMDADKTTGDFISLQNSKYYVLAIPLHDDKSVVGALTIVQNAGYIDARLYEIWRNNLLRLLIQASLISFAMVLLLRWIIYVPIKSLVESLQSARAGQQTSKNLTNSLLFKPLINEVSNIRRSLFEARSQASEEARMRLEELESPWTAERLKESLKDILKGRTLFMVSNREPYIHTKNNGKISYFLPASGPVTAIEPVMRSCGGVWIAHGSGNADKLVVNRKDKIQVPPEEPKYTLRRIWLSEKEEQGYYYGFSNEGIWPLCHIAHNRPTFRKEDWEEYVKVNQKFADAVLSEIKNEEKPIVLVQDFQLALAPRMIKSQRPGALVGIFWHIPWPNPESFSICPWKKEILDGMLGADLIGFQTQLYCNNFIETVGRELESLIDFERFTITKNNHVSYIKPFPISIAFPNGFDQSENENDRSDKEKLLKSLNVKTRYIGLGIERLDYTKGILERLKAIEIFLDRFPAYCGNFTFIQIAAPSRTKIKKYQDFAKEVENEVERINSLFKSKNWKPVVFLKKHHNHKEIQIFYKLADFMLVTSLHDGMNLVAKEFVASRYDEKGVLILSQFTGAARELKKALIVNPYNGEQTADAIKEALEMKPSEQTKRMRNMREVIKNYNVYRWSAELLKSIINLG</sequence>
<gene>
    <name evidence="3" type="ORF">UT77_C0003G0066</name>
</gene>
<dbReference type="Pfam" id="PF00982">
    <property type="entry name" value="Glyco_transf_20"/>
    <property type="match status" value="1"/>
</dbReference>
<name>A0A0G0QXV0_9BACT</name>
<evidence type="ECO:0000256" key="2">
    <source>
        <dbReference type="SAM" id="Phobius"/>
    </source>
</evidence>
<keyword evidence="2" id="KW-0812">Transmembrane</keyword>
<dbReference type="PATRIC" id="fig|1618431.3.peg.522"/>
<dbReference type="GO" id="GO:0003825">
    <property type="term" value="F:alpha,alpha-trehalose-phosphate synthase (UDP-forming) activity"/>
    <property type="evidence" value="ECO:0007669"/>
    <property type="project" value="TreeGrafter"/>
</dbReference>
<comment type="caution">
    <text evidence="3">The sequence shown here is derived from an EMBL/GenBank/DDBJ whole genome shotgun (WGS) entry which is preliminary data.</text>
</comment>
<reference evidence="3 4" key="1">
    <citation type="journal article" date="2015" name="Nature">
        <title>rRNA introns, odd ribosomes, and small enigmatic genomes across a large radiation of phyla.</title>
        <authorList>
            <person name="Brown C.T."/>
            <person name="Hug L.A."/>
            <person name="Thomas B.C."/>
            <person name="Sharon I."/>
            <person name="Castelle C.J."/>
            <person name="Singh A."/>
            <person name="Wilkins M.J."/>
            <person name="Williams K.H."/>
            <person name="Banfield J.F."/>
        </authorList>
    </citation>
    <scope>NUCLEOTIDE SEQUENCE [LARGE SCALE GENOMIC DNA]</scope>
</reference>
<feature type="transmembrane region" description="Helical" evidence="2">
    <location>
        <begin position="6"/>
        <end position="28"/>
    </location>
</feature>
<dbReference type="GO" id="GO:0005992">
    <property type="term" value="P:trehalose biosynthetic process"/>
    <property type="evidence" value="ECO:0007669"/>
    <property type="project" value="InterPro"/>
</dbReference>
<keyword evidence="2" id="KW-1133">Transmembrane helix</keyword>
<proteinExistence type="inferred from homology"/>
<dbReference type="InterPro" id="IPR001830">
    <property type="entry name" value="Glyco_trans_20"/>
</dbReference>
<comment type="similarity">
    <text evidence="1">Belongs to the glycosyltransferase 20 family.</text>
</comment>
<dbReference type="Proteomes" id="UP000034881">
    <property type="component" value="Unassembled WGS sequence"/>
</dbReference>
<dbReference type="Gene3D" id="3.40.50.2000">
    <property type="entry name" value="Glycogen Phosphorylase B"/>
    <property type="match status" value="2"/>
</dbReference>
<evidence type="ECO:0000313" key="4">
    <source>
        <dbReference type="Proteomes" id="UP000034881"/>
    </source>
</evidence>
<organism evidence="3 4">
    <name type="scientific">Candidatus Daviesbacteria bacterium GW2011_GWC2_40_12</name>
    <dbReference type="NCBI Taxonomy" id="1618431"/>
    <lineage>
        <taxon>Bacteria</taxon>
        <taxon>Candidatus Daviesiibacteriota</taxon>
    </lineage>
</organism>
<dbReference type="EMBL" id="LBYB01000003">
    <property type="protein sequence ID" value="KKR42271.1"/>
    <property type="molecule type" value="Genomic_DNA"/>
</dbReference>
<feature type="transmembrane region" description="Helical" evidence="2">
    <location>
        <begin position="167"/>
        <end position="189"/>
    </location>
</feature>
<dbReference type="SUPFAM" id="SSF53756">
    <property type="entry name" value="UDP-Glycosyltransferase/glycogen phosphorylase"/>
    <property type="match status" value="1"/>
</dbReference>
<accession>A0A0G0QXV0</accession>
<evidence type="ECO:0000313" key="3">
    <source>
        <dbReference type="EMBL" id="KKR42271.1"/>
    </source>
</evidence>
<dbReference type="PANTHER" id="PTHR10788:SF106">
    <property type="entry name" value="BCDNA.GH08860"/>
    <property type="match status" value="1"/>
</dbReference>
<evidence type="ECO:0000256" key="1">
    <source>
        <dbReference type="ARBA" id="ARBA00008799"/>
    </source>
</evidence>
<protein>
    <submittedName>
        <fullName evidence="3">Alpha,alpha-trehalose-phosphate synthase (UDP-forming)</fullName>
    </submittedName>
</protein>